<dbReference type="Proteomes" id="UP000245252">
    <property type="component" value="Unassembled WGS sequence"/>
</dbReference>
<evidence type="ECO:0000313" key="1">
    <source>
        <dbReference type="EMBL" id="PWE57120.1"/>
    </source>
</evidence>
<name>A0A2U2DUZ1_9HYPH</name>
<protein>
    <submittedName>
        <fullName evidence="1">Uncharacterized protein</fullName>
    </submittedName>
</protein>
<keyword evidence="2" id="KW-1185">Reference proteome</keyword>
<accession>A0A2U2DUZ1</accession>
<dbReference type="RefSeq" id="WP_109457223.1">
    <property type="nucleotide sequence ID" value="NZ_QFBC01000002.1"/>
</dbReference>
<sequence>MKLVCEIKISGVDTLVALTTAPGIDLGAFVKVKPGIGKPFYVWTSIPQPNPTSCDFSNAPIVSSDTAVNNAAIAAISVAPEDVLTW</sequence>
<dbReference type="EMBL" id="QFBC01000002">
    <property type="protein sequence ID" value="PWE57120.1"/>
    <property type="molecule type" value="Genomic_DNA"/>
</dbReference>
<gene>
    <name evidence="1" type="ORF">DEM27_05620</name>
</gene>
<organism evidence="1 2">
    <name type="scientific">Metarhizobium album</name>
    <dbReference type="NCBI Taxonomy" id="2182425"/>
    <lineage>
        <taxon>Bacteria</taxon>
        <taxon>Pseudomonadati</taxon>
        <taxon>Pseudomonadota</taxon>
        <taxon>Alphaproteobacteria</taxon>
        <taxon>Hyphomicrobiales</taxon>
        <taxon>Rhizobiaceae</taxon>
        <taxon>Metarhizobium</taxon>
    </lineage>
</organism>
<dbReference type="AlphaFoldDB" id="A0A2U2DUZ1"/>
<dbReference type="OrthoDB" id="8451948at2"/>
<evidence type="ECO:0000313" key="2">
    <source>
        <dbReference type="Proteomes" id="UP000245252"/>
    </source>
</evidence>
<comment type="caution">
    <text evidence="1">The sequence shown here is derived from an EMBL/GenBank/DDBJ whole genome shotgun (WGS) entry which is preliminary data.</text>
</comment>
<proteinExistence type="predicted"/>
<reference evidence="1 2" key="1">
    <citation type="submission" date="2018-05" db="EMBL/GenBank/DDBJ databases">
        <title>The draft genome of strain NS-104.</title>
        <authorList>
            <person name="Hang P."/>
            <person name="Jiang J."/>
        </authorList>
    </citation>
    <scope>NUCLEOTIDE SEQUENCE [LARGE SCALE GENOMIC DNA]</scope>
    <source>
        <strain evidence="1 2">NS-104</strain>
    </source>
</reference>